<dbReference type="CDD" id="cd14852">
    <property type="entry name" value="LD-carboxypeptidase"/>
    <property type="match status" value="1"/>
</dbReference>
<proteinExistence type="predicted"/>
<evidence type="ECO:0000313" key="4">
    <source>
        <dbReference type="EMBL" id="WEG73888.1"/>
    </source>
</evidence>
<dbReference type="InterPro" id="IPR009045">
    <property type="entry name" value="Zn_M74/Hedgehog-like"/>
</dbReference>
<dbReference type="InterPro" id="IPR052179">
    <property type="entry name" value="DD-CPase-like"/>
</dbReference>
<feature type="transmembrane region" description="Helical" evidence="2">
    <location>
        <begin position="30"/>
        <end position="49"/>
    </location>
</feature>
<dbReference type="AlphaFoldDB" id="A0AAF0I6X7"/>
<dbReference type="Gene3D" id="3.30.1380.10">
    <property type="match status" value="1"/>
</dbReference>
<keyword evidence="2" id="KW-1133">Transmembrane helix</keyword>
<feature type="domain" description="D-alanyl-D-alanine carboxypeptidase-like core" evidence="3">
    <location>
        <begin position="120"/>
        <end position="260"/>
    </location>
</feature>
<feature type="region of interest" description="Disordered" evidence="1">
    <location>
        <begin position="58"/>
        <end position="85"/>
    </location>
</feature>
<evidence type="ECO:0000256" key="2">
    <source>
        <dbReference type="SAM" id="Phobius"/>
    </source>
</evidence>
<dbReference type="InterPro" id="IPR058193">
    <property type="entry name" value="VanY/YodJ_core_dom"/>
</dbReference>
<organism evidence="4 5">
    <name type="scientific">Vagococcus intermedius</name>
    <dbReference type="NCBI Taxonomy" id="2991418"/>
    <lineage>
        <taxon>Bacteria</taxon>
        <taxon>Bacillati</taxon>
        <taxon>Bacillota</taxon>
        <taxon>Bacilli</taxon>
        <taxon>Lactobacillales</taxon>
        <taxon>Enterococcaceae</taxon>
        <taxon>Vagococcus</taxon>
    </lineage>
</organism>
<dbReference type="Pfam" id="PF02557">
    <property type="entry name" value="VanY"/>
    <property type="match status" value="1"/>
</dbReference>
<dbReference type="GO" id="GO:0006508">
    <property type="term" value="P:proteolysis"/>
    <property type="evidence" value="ECO:0007669"/>
    <property type="project" value="InterPro"/>
</dbReference>
<dbReference type="InterPro" id="IPR003709">
    <property type="entry name" value="VanY-like_core_dom"/>
</dbReference>
<dbReference type="RefSeq" id="WP_275469687.1">
    <property type="nucleotide sequence ID" value="NZ_CP110232.1"/>
</dbReference>
<gene>
    <name evidence="4" type="ORF">OL234_02960</name>
</gene>
<dbReference type="KEGG" id="vie:OL234_02960"/>
<accession>A0AAF0I6X7</accession>
<keyword evidence="5" id="KW-1185">Reference proteome</keyword>
<evidence type="ECO:0000256" key="1">
    <source>
        <dbReference type="SAM" id="MobiDB-lite"/>
    </source>
</evidence>
<dbReference type="PANTHER" id="PTHR34385">
    <property type="entry name" value="D-ALANYL-D-ALANINE CARBOXYPEPTIDASE"/>
    <property type="match status" value="1"/>
</dbReference>
<evidence type="ECO:0000259" key="3">
    <source>
        <dbReference type="Pfam" id="PF02557"/>
    </source>
</evidence>
<dbReference type="GO" id="GO:0008233">
    <property type="term" value="F:peptidase activity"/>
    <property type="evidence" value="ECO:0007669"/>
    <property type="project" value="InterPro"/>
</dbReference>
<evidence type="ECO:0000313" key="5">
    <source>
        <dbReference type="Proteomes" id="UP001179647"/>
    </source>
</evidence>
<dbReference type="Proteomes" id="UP001179647">
    <property type="component" value="Chromosome"/>
</dbReference>
<reference evidence="4" key="1">
    <citation type="submission" date="2022-10" db="EMBL/GenBank/DDBJ databases">
        <title>Vagococcus sp. isolated from poultry meat.</title>
        <authorList>
            <person name="Johansson P."/>
            <person name="Bjorkroth J."/>
        </authorList>
    </citation>
    <scope>NUCLEOTIDE SEQUENCE</scope>
    <source>
        <strain evidence="4">STAA11</strain>
    </source>
</reference>
<dbReference type="EMBL" id="CP110232">
    <property type="protein sequence ID" value="WEG73888.1"/>
    <property type="molecule type" value="Genomic_DNA"/>
</dbReference>
<keyword evidence="2" id="KW-0472">Membrane</keyword>
<protein>
    <submittedName>
        <fullName evidence="4">M15 family metallopeptidase</fullName>
    </submittedName>
</protein>
<name>A0AAF0I6X7_9ENTE</name>
<dbReference type="SUPFAM" id="SSF55166">
    <property type="entry name" value="Hedgehog/DD-peptidase"/>
    <property type="match status" value="1"/>
</dbReference>
<keyword evidence="2" id="KW-0812">Transmembrane</keyword>
<sequence>MSENNMHNFNEKIKELFNNMLHKRTFKRNLIGVSSVIFVGFMISSFIFFPMDSEGNNRKYTQDEKVEKKANDKKDESQKKKKTESLPDIKADDWKLVLVNATHAIDHENEQLEVMPNGFELDERITKEYLEMEKAAAADGINLKVVSSYRSIAQQEEVFATNLNQHIAEGDTPEVAESKTRAYITEPGTSEHHTGLAIDVVEQSWFDQGLGLEESFYDTEAGKWLEKNVPNYGFVIRYPKGKEEITNINYEPWHLRYVGKESAKYMTKNKLVLEEYLKKLEKAENPKVKEKKAE</sequence>
<dbReference type="PANTHER" id="PTHR34385:SF1">
    <property type="entry name" value="PEPTIDOGLYCAN L-ALANYL-D-GLUTAMATE ENDOPEPTIDASE CWLK"/>
    <property type="match status" value="1"/>
</dbReference>